<evidence type="ECO:0000313" key="2">
    <source>
        <dbReference type="EMBL" id="OEL36143.1"/>
    </source>
</evidence>
<gene>
    <name evidence="2" type="ORF">BAE44_0002836</name>
</gene>
<comment type="caution">
    <text evidence="2">The sequence shown here is derived from an EMBL/GenBank/DDBJ whole genome shotgun (WGS) entry which is preliminary data.</text>
</comment>
<sequence length="239" mass="25512">MMKASNDVDGAAGKLFGLSSRSFGVERKARSAPGSPAFDPELLDAFRKALDELTPDSPPLDFEKINAKTKPATKASPPPPPESAGRVVVYLTSLRGIRQTYEDCWSMSAVLRSYGVRVDERDLSMHAGFKDELRAALTEGGRLPLLLQVFVDGRHLGGAEEVRRLHEAGELAAALEACESAPVPKGCAGAQDSCSGCGGVRFVPCDACSGSCKVFMEDEDEDGTGVFRRCLKCNENGLV</sequence>
<evidence type="ECO:0000313" key="3">
    <source>
        <dbReference type="Proteomes" id="UP000095767"/>
    </source>
</evidence>
<dbReference type="Pfam" id="PF00462">
    <property type="entry name" value="Glutaredoxin"/>
    <property type="match status" value="1"/>
</dbReference>
<dbReference type="Proteomes" id="UP000095767">
    <property type="component" value="Unassembled WGS sequence"/>
</dbReference>
<dbReference type="PANTHER" id="PTHR45669:SF29">
    <property type="entry name" value="OS06G0226100 PROTEIN"/>
    <property type="match status" value="1"/>
</dbReference>
<protein>
    <recommendedName>
        <fullName evidence="1">Glutaredoxin domain-containing protein</fullName>
    </recommendedName>
</protein>
<proteinExistence type="predicted"/>
<dbReference type="InterPro" id="IPR002109">
    <property type="entry name" value="Glutaredoxin"/>
</dbReference>
<dbReference type="CDD" id="cd03031">
    <property type="entry name" value="GRX_GRX_like"/>
    <property type="match status" value="1"/>
</dbReference>
<evidence type="ECO:0000259" key="1">
    <source>
        <dbReference type="Pfam" id="PF00462"/>
    </source>
</evidence>
<organism evidence="2 3">
    <name type="scientific">Dichanthelium oligosanthes</name>
    <dbReference type="NCBI Taxonomy" id="888268"/>
    <lineage>
        <taxon>Eukaryota</taxon>
        <taxon>Viridiplantae</taxon>
        <taxon>Streptophyta</taxon>
        <taxon>Embryophyta</taxon>
        <taxon>Tracheophyta</taxon>
        <taxon>Spermatophyta</taxon>
        <taxon>Magnoliopsida</taxon>
        <taxon>Liliopsida</taxon>
        <taxon>Poales</taxon>
        <taxon>Poaceae</taxon>
        <taxon>PACMAD clade</taxon>
        <taxon>Panicoideae</taxon>
        <taxon>Panicodae</taxon>
        <taxon>Paniceae</taxon>
        <taxon>Dichantheliinae</taxon>
        <taxon>Dichanthelium</taxon>
    </lineage>
</organism>
<dbReference type="EMBL" id="LWDX02010012">
    <property type="protein sequence ID" value="OEL36143.1"/>
    <property type="molecule type" value="Genomic_DNA"/>
</dbReference>
<dbReference type="Gene3D" id="3.40.30.10">
    <property type="entry name" value="Glutaredoxin"/>
    <property type="match status" value="1"/>
</dbReference>
<dbReference type="PANTHER" id="PTHR45669">
    <property type="entry name" value="GLUTAREDOXIN DOMAIN-CONTAINING CYSTEINE-RICH PROTEIN CG12206-RELATED"/>
    <property type="match status" value="1"/>
</dbReference>
<keyword evidence="3" id="KW-1185">Reference proteome</keyword>
<dbReference type="AlphaFoldDB" id="A0A1E5WFH4"/>
<dbReference type="OrthoDB" id="423313at2759"/>
<dbReference type="InterPro" id="IPR036249">
    <property type="entry name" value="Thioredoxin-like_sf"/>
</dbReference>
<dbReference type="Pfam" id="PF23733">
    <property type="entry name" value="GRXCR1-2_C"/>
    <property type="match status" value="1"/>
</dbReference>
<dbReference type="PROSITE" id="PS51354">
    <property type="entry name" value="GLUTAREDOXIN_2"/>
    <property type="match status" value="1"/>
</dbReference>
<feature type="domain" description="Glutaredoxin" evidence="1">
    <location>
        <begin position="88"/>
        <end position="155"/>
    </location>
</feature>
<accession>A0A1E5WFH4</accession>
<name>A0A1E5WFH4_9POAL</name>
<dbReference type="SUPFAM" id="SSF52833">
    <property type="entry name" value="Thioredoxin-like"/>
    <property type="match status" value="1"/>
</dbReference>
<reference evidence="2 3" key="1">
    <citation type="submission" date="2016-09" db="EMBL/GenBank/DDBJ databases">
        <title>The draft genome of Dichanthelium oligosanthes: A C3 panicoid grass species.</title>
        <authorList>
            <person name="Studer A.J."/>
            <person name="Schnable J.C."/>
            <person name="Brutnell T.P."/>
        </authorList>
    </citation>
    <scope>NUCLEOTIDE SEQUENCE [LARGE SCALE GENOMIC DNA]</scope>
    <source>
        <strain evidence="3">cv. Kellogg 1175</strain>
        <tissue evidence="2">Leaf</tissue>
    </source>
</reference>
<dbReference type="STRING" id="888268.A0A1E5WFH4"/>